<name>A0A834J7X0_VESVU</name>
<comment type="caution">
    <text evidence="1">The sequence shown here is derived from an EMBL/GenBank/DDBJ whole genome shotgun (WGS) entry which is preliminary data.</text>
</comment>
<protein>
    <recommendedName>
        <fullName evidence="3">Reverse transcriptase RNase H-like domain-containing protein</fullName>
    </recommendedName>
</protein>
<gene>
    <name evidence="1" type="ORF">HZH66_012898</name>
</gene>
<dbReference type="AlphaFoldDB" id="A0A834J7X0"/>
<dbReference type="EMBL" id="JACSEA010000017">
    <property type="protein sequence ID" value="KAF7383548.1"/>
    <property type="molecule type" value="Genomic_DNA"/>
</dbReference>
<evidence type="ECO:0000313" key="2">
    <source>
        <dbReference type="Proteomes" id="UP000614350"/>
    </source>
</evidence>
<dbReference type="PANTHER" id="PTHR37984:SF5">
    <property type="entry name" value="PROTEIN NYNRIN-LIKE"/>
    <property type="match status" value="1"/>
</dbReference>
<evidence type="ECO:0008006" key="3">
    <source>
        <dbReference type="Google" id="ProtNLM"/>
    </source>
</evidence>
<reference evidence="1" key="1">
    <citation type="journal article" date="2020" name="G3 (Bethesda)">
        <title>High-Quality Assemblies for Three Invasive Social Wasps from the &lt;i&gt;Vespula&lt;/i&gt; Genus.</title>
        <authorList>
            <person name="Harrop T.W.R."/>
            <person name="Guhlin J."/>
            <person name="McLaughlin G.M."/>
            <person name="Permina E."/>
            <person name="Stockwell P."/>
            <person name="Gilligan J."/>
            <person name="Le Lec M.F."/>
            <person name="Gruber M.A.M."/>
            <person name="Quinn O."/>
            <person name="Lovegrove M."/>
            <person name="Duncan E.J."/>
            <person name="Remnant E.J."/>
            <person name="Van Eeckhoven J."/>
            <person name="Graham B."/>
            <person name="Knapp R.A."/>
            <person name="Langford K.W."/>
            <person name="Kronenberg Z."/>
            <person name="Press M.O."/>
            <person name="Eacker S.M."/>
            <person name="Wilson-Rankin E.E."/>
            <person name="Purcell J."/>
            <person name="Lester P.J."/>
            <person name="Dearden P.K."/>
        </authorList>
    </citation>
    <scope>NUCLEOTIDE SEQUENCE</scope>
    <source>
        <strain evidence="1">Marl-1</strain>
    </source>
</reference>
<dbReference type="PANTHER" id="PTHR37984">
    <property type="entry name" value="PROTEIN CBG26694"/>
    <property type="match status" value="1"/>
</dbReference>
<organism evidence="1 2">
    <name type="scientific">Vespula vulgaris</name>
    <name type="common">Yellow jacket</name>
    <name type="synonym">Wasp</name>
    <dbReference type="NCBI Taxonomy" id="7454"/>
    <lineage>
        <taxon>Eukaryota</taxon>
        <taxon>Metazoa</taxon>
        <taxon>Ecdysozoa</taxon>
        <taxon>Arthropoda</taxon>
        <taxon>Hexapoda</taxon>
        <taxon>Insecta</taxon>
        <taxon>Pterygota</taxon>
        <taxon>Neoptera</taxon>
        <taxon>Endopterygota</taxon>
        <taxon>Hymenoptera</taxon>
        <taxon>Apocrita</taxon>
        <taxon>Aculeata</taxon>
        <taxon>Vespoidea</taxon>
        <taxon>Vespidae</taxon>
        <taxon>Vespinae</taxon>
        <taxon>Vespula</taxon>
    </lineage>
</organism>
<accession>A0A834J7X0</accession>
<sequence>MEKSCRFHQNIPSLFIWKKFILYTDHDPLRWLFFFKDLDGQLIRCLERFQRYEFEVAHRGGKSHGNADGLSRRLCEEKQCSYSAKRKTMKERTNFGE</sequence>
<proteinExistence type="predicted"/>
<dbReference type="InterPro" id="IPR050951">
    <property type="entry name" value="Retrovirus_Pol_polyprotein"/>
</dbReference>
<dbReference type="Proteomes" id="UP000614350">
    <property type="component" value="Unassembled WGS sequence"/>
</dbReference>
<keyword evidence="2" id="KW-1185">Reference proteome</keyword>
<evidence type="ECO:0000313" key="1">
    <source>
        <dbReference type="EMBL" id="KAF7383548.1"/>
    </source>
</evidence>